<keyword evidence="1" id="KW-0732">Signal</keyword>
<proteinExistence type="predicted"/>
<sequence length="284" mass="31231">MHSTMITMVRAIIVFSIATSVSSATTSSSSSSSSSSSFSSLSEIKNELSPDEMIFFGREGRIQVIRRSEYATYTQGITIATAEQHYVNITNNTGGMSTDKTKQLHHRAAEEIDRDSEGLKIQKRCQQHQVFTMKPVETYVDWDIPMSGVLLAPSDSPASVSVNEGFSITNSFSASASANFKFIKDFMKSTFDVSNTRSWTATSMGDYKFSVPPGKFGAIVINPITIRHSGHLDIGCIGQTKRTEFSSESYQSKKYSDMLWIEGLIGLCVGDTYPLKMCFGEGTL</sequence>
<accession>A0A420J4M0</accession>
<reference evidence="2 3" key="1">
    <citation type="journal article" date="2018" name="BMC Genomics">
        <title>Comparative genome analyses reveal sequence features reflecting distinct modes of host-adaptation between dicot and monocot powdery mildew.</title>
        <authorList>
            <person name="Wu Y."/>
            <person name="Ma X."/>
            <person name="Pan Z."/>
            <person name="Kale S.D."/>
            <person name="Song Y."/>
            <person name="King H."/>
            <person name="Zhang Q."/>
            <person name="Presley C."/>
            <person name="Deng X."/>
            <person name="Wei C.I."/>
            <person name="Xiao S."/>
        </authorList>
    </citation>
    <scope>NUCLEOTIDE SEQUENCE [LARGE SCALE GENOMIC DNA]</scope>
    <source>
        <strain evidence="2">UMSG1</strain>
    </source>
</reference>
<comment type="caution">
    <text evidence="2">The sequence shown here is derived from an EMBL/GenBank/DDBJ whole genome shotgun (WGS) entry which is preliminary data.</text>
</comment>
<feature type="chain" id="PRO_5019538604" evidence="1">
    <location>
        <begin position="24"/>
        <end position="284"/>
    </location>
</feature>
<evidence type="ECO:0000313" key="2">
    <source>
        <dbReference type="EMBL" id="RKF81715.1"/>
    </source>
</evidence>
<organism evidence="2 3">
    <name type="scientific">Golovinomyces cichoracearum</name>
    <dbReference type="NCBI Taxonomy" id="62708"/>
    <lineage>
        <taxon>Eukaryota</taxon>
        <taxon>Fungi</taxon>
        <taxon>Dikarya</taxon>
        <taxon>Ascomycota</taxon>
        <taxon>Pezizomycotina</taxon>
        <taxon>Leotiomycetes</taxon>
        <taxon>Erysiphales</taxon>
        <taxon>Erysiphaceae</taxon>
        <taxon>Golovinomyces</taxon>
    </lineage>
</organism>
<dbReference type="Proteomes" id="UP000285326">
    <property type="component" value="Unassembled WGS sequence"/>
</dbReference>
<name>A0A420J4M0_9PEZI</name>
<protein>
    <submittedName>
        <fullName evidence="2">Putative celp0028 effector like protein</fullName>
    </submittedName>
</protein>
<dbReference type="AlphaFoldDB" id="A0A420J4M0"/>
<feature type="signal peptide" evidence="1">
    <location>
        <begin position="1"/>
        <end position="23"/>
    </location>
</feature>
<evidence type="ECO:0000256" key="1">
    <source>
        <dbReference type="SAM" id="SignalP"/>
    </source>
</evidence>
<dbReference type="EMBL" id="MCBS01017976">
    <property type="protein sequence ID" value="RKF81715.1"/>
    <property type="molecule type" value="Genomic_DNA"/>
</dbReference>
<evidence type="ECO:0000313" key="3">
    <source>
        <dbReference type="Proteomes" id="UP000285326"/>
    </source>
</evidence>
<gene>
    <name evidence="2" type="ORF">GcM1_179009</name>
</gene>